<dbReference type="RefSeq" id="WP_011797951.1">
    <property type="nucleotide sequence ID" value="NC_008757.1"/>
</dbReference>
<dbReference type="InterPro" id="IPR032787">
    <property type="entry name" value="Prok-E2_D"/>
</dbReference>
<reference evidence="2" key="1">
    <citation type="journal article" date="2009" name="Environ. Microbiol.">
        <title>The genome of Polaromonas naphthalenivorans strain CJ2, isolated from coal tar-contaminated sediment, reveals physiological and metabolic versatility and evolution through extensive horizontal gene transfer.</title>
        <authorList>
            <person name="Yagi J.M."/>
            <person name="Sims D."/>
            <person name="Brettin T."/>
            <person name="Bruce D."/>
            <person name="Madsen E.L."/>
        </authorList>
    </citation>
    <scope>NUCLEOTIDE SEQUENCE [LARGE SCALE GENOMIC DNA]</scope>
    <source>
        <strain evidence="2">CJ2</strain>
        <plasmid evidence="2">Plasmid pPNAP01</plasmid>
    </source>
</reference>
<evidence type="ECO:0008006" key="3">
    <source>
        <dbReference type="Google" id="ProtNLM"/>
    </source>
</evidence>
<dbReference type="AlphaFoldDB" id="A1VVA0"/>
<accession>A1VVA0</accession>
<evidence type="ECO:0000313" key="2">
    <source>
        <dbReference type="Proteomes" id="UP000000644"/>
    </source>
</evidence>
<evidence type="ECO:0000313" key="1">
    <source>
        <dbReference type="EMBL" id="ABM39578.1"/>
    </source>
</evidence>
<protein>
    <recommendedName>
        <fullName evidence="3">PRTRC system protein B</fullName>
    </recommendedName>
</protein>
<dbReference type="EMBL" id="CP000530">
    <property type="protein sequence ID" value="ABM39578.1"/>
    <property type="molecule type" value="Genomic_DNA"/>
</dbReference>
<dbReference type="InterPro" id="IPR022280">
    <property type="entry name" value="PRTRC_protein-B"/>
</dbReference>
<dbReference type="OrthoDB" id="8556159at2"/>
<sequence>MLMVQASANSTTMALQKAILVYGVAKRNLYDPDQSLAITHATINDVEMKSGAPVLKAGRLMTQSDLNELVTGLSQSQSLSVPSWIDTTMLALGAGRMIWYTPACQRAMFFKTSSFTKDTFEAQGQLPTPGLVWLVMQGALYVYAYKGSGRPDKETKLYQAPFFNVWSQGKVCTGNAAMPVGDNAAIPHMWVDAFFGSNFTHPNFKEKDRLVKGVCPIDFWKAMTEKPLPVFPEGRLVDLPLTVADLLAPDLNQKLGNIDRAAGEF</sequence>
<dbReference type="NCBIfam" id="TIGR03737">
    <property type="entry name" value="PRTRC_B"/>
    <property type="match status" value="1"/>
</dbReference>
<dbReference type="Proteomes" id="UP000000644">
    <property type="component" value="Plasmid pPNAP01"/>
</dbReference>
<keyword evidence="1" id="KW-0614">Plasmid</keyword>
<geneLocation type="plasmid" evidence="1 2">
    <name>pPNAP01</name>
</geneLocation>
<dbReference type="Pfam" id="PF14460">
    <property type="entry name" value="Prok-E2_D"/>
    <property type="match status" value="1"/>
</dbReference>
<name>A1VVA0_POLNA</name>
<proteinExistence type="predicted"/>
<dbReference type="HOGENOM" id="CLU_085624_0_0_4"/>
<dbReference type="KEGG" id="pna:Pnap_4296"/>
<organism evidence="1 2">
    <name type="scientific">Polaromonas naphthalenivorans (strain CJ2)</name>
    <dbReference type="NCBI Taxonomy" id="365044"/>
    <lineage>
        <taxon>Bacteria</taxon>
        <taxon>Pseudomonadati</taxon>
        <taxon>Pseudomonadota</taxon>
        <taxon>Betaproteobacteria</taxon>
        <taxon>Burkholderiales</taxon>
        <taxon>Comamonadaceae</taxon>
        <taxon>Polaromonas</taxon>
    </lineage>
</organism>
<keyword evidence="2" id="KW-1185">Reference proteome</keyword>
<gene>
    <name evidence="1" type="ordered locus">Pnap_4296</name>
</gene>